<dbReference type="GO" id="GO:0046872">
    <property type="term" value="F:metal ion binding"/>
    <property type="evidence" value="ECO:0007669"/>
    <property type="project" value="UniProtKB-KW"/>
</dbReference>
<dbReference type="GO" id="GO:0006281">
    <property type="term" value="P:DNA repair"/>
    <property type="evidence" value="ECO:0007669"/>
    <property type="project" value="InterPro"/>
</dbReference>
<keyword evidence="5" id="KW-0460">Magnesium</keyword>
<dbReference type="InterPro" id="IPR036691">
    <property type="entry name" value="Endo/exonu/phosph_ase_sf"/>
</dbReference>
<evidence type="ECO:0000256" key="2">
    <source>
        <dbReference type="ARBA" id="ARBA00007092"/>
    </source>
</evidence>
<dbReference type="InterPro" id="IPR005135">
    <property type="entry name" value="Endo/exonuclease/phosphatase"/>
</dbReference>
<evidence type="ECO:0000256" key="1">
    <source>
        <dbReference type="ARBA" id="ARBA00001946"/>
    </source>
</evidence>
<keyword evidence="4" id="KW-0378">Hydrolase</keyword>
<dbReference type="AlphaFoldDB" id="X0T7Y6"/>
<sequence>MKICTFNVNSIKARKDLVMSWLDHRENDLDILCLQELKLIEEFFPFPEFEAKGISCAVFGQKAYNGVAICSRIPLSQVQKGYGDENWDQQSRFISARTGDTTIINLYVPRGGERGQEKFDYKQDWYAHLISYLEQHFTPKDRLILVGDFNVTRTDADVYSAEVLHDTIGTMPEERTAFENLMSWGLTDVYRHLYPDQKQFTWWGYMGGAIWKDEGMRIDYVLCTEPLLKECQAVKVDMWPRKRSKPTPSDHAPLIAEFDFPG</sequence>
<proteinExistence type="inferred from homology"/>
<dbReference type="PANTHER" id="PTHR43250:SF2">
    <property type="entry name" value="EXODEOXYRIBONUCLEASE III"/>
    <property type="match status" value="1"/>
</dbReference>
<dbReference type="GO" id="GO:0008311">
    <property type="term" value="F:double-stranded DNA 3'-5' DNA exonuclease activity"/>
    <property type="evidence" value="ECO:0007669"/>
    <property type="project" value="InterPro"/>
</dbReference>
<dbReference type="NCBIfam" id="TIGR00195">
    <property type="entry name" value="exoDNase_III"/>
    <property type="match status" value="1"/>
</dbReference>
<dbReference type="PANTHER" id="PTHR43250">
    <property type="entry name" value="EXODEOXYRIBONUCLEASE III"/>
    <property type="match status" value="1"/>
</dbReference>
<evidence type="ECO:0000256" key="4">
    <source>
        <dbReference type="ARBA" id="ARBA00022801"/>
    </source>
</evidence>
<evidence type="ECO:0000256" key="3">
    <source>
        <dbReference type="ARBA" id="ARBA00022723"/>
    </source>
</evidence>
<comment type="caution">
    <text evidence="7">The sequence shown here is derived from an EMBL/GenBank/DDBJ whole genome shotgun (WGS) entry which is preliminary data.</text>
</comment>
<comment type="cofactor">
    <cofactor evidence="1">
        <name>Mg(2+)</name>
        <dbReference type="ChEBI" id="CHEBI:18420"/>
    </cofactor>
</comment>
<dbReference type="InterPro" id="IPR004808">
    <property type="entry name" value="AP_endonuc_1"/>
</dbReference>
<dbReference type="Gene3D" id="3.60.10.10">
    <property type="entry name" value="Endonuclease/exonuclease/phosphatase"/>
    <property type="match status" value="1"/>
</dbReference>
<dbReference type="Pfam" id="PF03372">
    <property type="entry name" value="Exo_endo_phos"/>
    <property type="match status" value="1"/>
</dbReference>
<dbReference type="SUPFAM" id="SSF56219">
    <property type="entry name" value="DNase I-like"/>
    <property type="match status" value="1"/>
</dbReference>
<evidence type="ECO:0000313" key="7">
    <source>
        <dbReference type="EMBL" id="GAF84307.1"/>
    </source>
</evidence>
<dbReference type="NCBIfam" id="TIGR00633">
    <property type="entry name" value="xth"/>
    <property type="match status" value="1"/>
</dbReference>
<gene>
    <name evidence="7" type="ORF">S01H1_12123</name>
</gene>
<evidence type="ECO:0000256" key="5">
    <source>
        <dbReference type="ARBA" id="ARBA00022842"/>
    </source>
</evidence>
<dbReference type="PROSITE" id="PS51435">
    <property type="entry name" value="AP_NUCLEASE_F1_4"/>
    <property type="match status" value="1"/>
</dbReference>
<accession>X0T7Y6</accession>
<reference evidence="7" key="1">
    <citation type="journal article" date="2014" name="Front. Microbiol.">
        <title>High frequency of phylogenetically diverse reductive dehalogenase-homologous genes in deep subseafloor sedimentary metagenomes.</title>
        <authorList>
            <person name="Kawai M."/>
            <person name="Futagami T."/>
            <person name="Toyoda A."/>
            <person name="Takaki Y."/>
            <person name="Nishi S."/>
            <person name="Hori S."/>
            <person name="Arai W."/>
            <person name="Tsubouchi T."/>
            <person name="Morono Y."/>
            <person name="Uchiyama I."/>
            <person name="Ito T."/>
            <person name="Fujiyama A."/>
            <person name="Inagaki F."/>
            <person name="Takami H."/>
        </authorList>
    </citation>
    <scope>NUCLEOTIDE SEQUENCE</scope>
    <source>
        <strain evidence="7">Expedition CK06-06</strain>
    </source>
</reference>
<dbReference type="CDD" id="cd09086">
    <property type="entry name" value="ExoIII-like_AP-endo"/>
    <property type="match status" value="1"/>
</dbReference>
<organism evidence="7">
    <name type="scientific">marine sediment metagenome</name>
    <dbReference type="NCBI Taxonomy" id="412755"/>
    <lineage>
        <taxon>unclassified sequences</taxon>
        <taxon>metagenomes</taxon>
        <taxon>ecological metagenomes</taxon>
    </lineage>
</organism>
<dbReference type="InterPro" id="IPR037493">
    <property type="entry name" value="ExoIII-like"/>
</dbReference>
<evidence type="ECO:0000259" key="6">
    <source>
        <dbReference type="Pfam" id="PF03372"/>
    </source>
</evidence>
<feature type="domain" description="Endonuclease/exonuclease/phosphatase" evidence="6">
    <location>
        <begin position="4"/>
        <end position="251"/>
    </location>
</feature>
<name>X0T7Y6_9ZZZZ</name>
<protein>
    <recommendedName>
        <fullName evidence="6">Endonuclease/exonuclease/phosphatase domain-containing protein</fullName>
    </recommendedName>
</protein>
<comment type="similarity">
    <text evidence="2">Belongs to the DNA repair enzymes AP/ExoA family.</text>
</comment>
<dbReference type="EMBL" id="BARS01006204">
    <property type="protein sequence ID" value="GAF84307.1"/>
    <property type="molecule type" value="Genomic_DNA"/>
</dbReference>
<keyword evidence="3" id="KW-0479">Metal-binding</keyword>